<dbReference type="EMBL" id="BARS01019281">
    <property type="protein sequence ID" value="GAF89128.1"/>
    <property type="molecule type" value="Genomic_DNA"/>
</dbReference>
<accession>X0T6L3</accession>
<proteinExistence type="predicted"/>
<protein>
    <submittedName>
        <fullName evidence="2">Uncharacterized protein</fullName>
    </submittedName>
</protein>
<organism evidence="2">
    <name type="scientific">marine sediment metagenome</name>
    <dbReference type="NCBI Taxonomy" id="412755"/>
    <lineage>
        <taxon>unclassified sequences</taxon>
        <taxon>metagenomes</taxon>
        <taxon>ecological metagenomes</taxon>
    </lineage>
</organism>
<sequence>KIMMAHPFCPMTNEMLKKLTRVIKDFDQTINSPELPTVFENQEPKSILELNPQCSKTDQSNLRTNNRY</sequence>
<name>X0T6L3_9ZZZZ</name>
<feature type="region of interest" description="Disordered" evidence="1">
    <location>
        <begin position="49"/>
        <end position="68"/>
    </location>
</feature>
<feature type="compositionally biased region" description="Polar residues" evidence="1">
    <location>
        <begin position="52"/>
        <end position="68"/>
    </location>
</feature>
<feature type="non-terminal residue" evidence="2">
    <location>
        <position position="1"/>
    </location>
</feature>
<evidence type="ECO:0000313" key="2">
    <source>
        <dbReference type="EMBL" id="GAF89128.1"/>
    </source>
</evidence>
<reference evidence="2" key="1">
    <citation type="journal article" date="2014" name="Front. Microbiol.">
        <title>High frequency of phylogenetically diverse reductive dehalogenase-homologous genes in deep subseafloor sedimentary metagenomes.</title>
        <authorList>
            <person name="Kawai M."/>
            <person name="Futagami T."/>
            <person name="Toyoda A."/>
            <person name="Takaki Y."/>
            <person name="Nishi S."/>
            <person name="Hori S."/>
            <person name="Arai W."/>
            <person name="Tsubouchi T."/>
            <person name="Morono Y."/>
            <person name="Uchiyama I."/>
            <person name="Ito T."/>
            <person name="Fujiyama A."/>
            <person name="Inagaki F."/>
            <person name="Takami H."/>
        </authorList>
    </citation>
    <scope>NUCLEOTIDE SEQUENCE</scope>
    <source>
        <strain evidence="2">Expedition CK06-06</strain>
    </source>
</reference>
<evidence type="ECO:0000256" key="1">
    <source>
        <dbReference type="SAM" id="MobiDB-lite"/>
    </source>
</evidence>
<dbReference type="AlphaFoldDB" id="X0T6L3"/>
<gene>
    <name evidence="2" type="ORF">S01H1_31268</name>
</gene>
<comment type="caution">
    <text evidence="2">The sequence shown here is derived from an EMBL/GenBank/DDBJ whole genome shotgun (WGS) entry which is preliminary data.</text>
</comment>